<sequence length="423" mass="43433">MLPVSPSTLRSRYVVITALTWLPQGISMAAMLLLMADRGMDLVTIGILFTLQSIVVTALELPTGGFSDVIGRRGVLVVSALVGLAGFAWMAFAHQVWEFVAVAVLRGIARALSTGPAEAWYVDAVHADDPAGDIRTGLAFGQTATGIALGVGTLVGGSMPFILPTIGPLEPLATPMALSALLYLGLLASVLTGMTEPARRGPTPTVGALMRDVPATIGAGVKLGFGRRALAQLLMTFAVLGFALNAVELLTPGWLEVLVGDAESAAAVYGMVTALGFVASAVGSLLTPLVARMFGGNAHLTAMVGTVFAGAGMASMFISGYLAASEGVIVIAIGYGLLFLGLGVRGPVQSELVHHEVAANQRATVVSIQSLLMQASGAVSSLTIPWLVAVWSVPGTWLLSGVALAASAVLFKRPSPQPRPVTV</sequence>
<dbReference type="PANTHER" id="PTHR23530">
    <property type="entry name" value="TRANSPORT PROTEIN-RELATED"/>
    <property type="match status" value="1"/>
</dbReference>
<dbReference type="Gene3D" id="1.20.1250.20">
    <property type="entry name" value="MFS general substrate transporter like domains"/>
    <property type="match status" value="1"/>
</dbReference>
<dbReference type="AlphaFoldDB" id="A0A543B2L8"/>
<dbReference type="PROSITE" id="PS00216">
    <property type="entry name" value="SUGAR_TRANSPORT_1"/>
    <property type="match status" value="1"/>
</dbReference>
<keyword evidence="4 5" id="KW-0472">Membrane</keyword>
<proteinExistence type="predicted"/>
<dbReference type="OrthoDB" id="3513479at2"/>
<dbReference type="InterPro" id="IPR053160">
    <property type="entry name" value="MFS_DHA3_Transporter"/>
</dbReference>
<evidence type="ECO:0000256" key="1">
    <source>
        <dbReference type="ARBA" id="ARBA00004651"/>
    </source>
</evidence>
<feature type="domain" description="Major facilitator superfamily (MFS) profile" evidence="6">
    <location>
        <begin position="1"/>
        <end position="419"/>
    </location>
</feature>
<evidence type="ECO:0000256" key="3">
    <source>
        <dbReference type="ARBA" id="ARBA00022989"/>
    </source>
</evidence>
<feature type="transmembrane region" description="Helical" evidence="5">
    <location>
        <begin position="229"/>
        <end position="247"/>
    </location>
</feature>
<keyword evidence="8" id="KW-1185">Reference proteome</keyword>
<name>A0A543B2L8_9ACTN</name>
<organism evidence="7 8">
    <name type="scientific">Stackebrandtia endophytica</name>
    <dbReference type="NCBI Taxonomy" id="1496996"/>
    <lineage>
        <taxon>Bacteria</taxon>
        <taxon>Bacillati</taxon>
        <taxon>Actinomycetota</taxon>
        <taxon>Actinomycetes</taxon>
        <taxon>Glycomycetales</taxon>
        <taxon>Glycomycetaceae</taxon>
        <taxon>Stackebrandtia</taxon>
    </lineage>
</organism>
<feature type="transmembrane region" description="Helical" evidence="5">
    <location>
        <begin position="267"/>
        <end position="290"/>
    </location>
</feature>
<evidence type="ECO:0000256" key="5">
    <source>
        <dbReference type="SAM" id="Phobius"/>
    </source>
</evidence>
<feature type="transmembrane region" description="Helical" evidence="5">
    <location>
        <begin position="394"/>
        <end position="411"/>
    </location>
</feature>
<comment type="subcellular location">
    <subcellularLocation>
        <location evidence="1">Cell membrane</location>
        <topology evidence="1">Multi-pass membrane protein</topology>
    </subcellularLocation>
</comment>
<dbReference type="Proteomes" id="UP000317043">
    <property type="component" value="Unassembled WGS sequence"/>
</dbReference>
<keyword evidence="3 5" id="KW-1133">Transmembrane helix</keyword>
<feature type="transmembrane region" description="Helical" evidence="5">
    <location>
        <begin position="172"/>
        <end position="191"/>
    </location>
</feature>
<comment type="caution">
    <text evidence="7">The sequence shown here is derived from an EMBL/GenBank/DDBJ whole genome shotgun (WGS) entry which is preliminary data.</text>
</comment>
<dbReference type="EMBL" id="VFOW01000001">
    <property type="protein sequence ID" value="TQL79068.1"/>
    <property type="molecule type" value="Genomic_DNA"/>
</dbReference>
<evidence type="ECO:0000256" key="4">
    <source>
        <dbReference type="ARBA" id="ARBA00023136"/>
    </source>
</evidence>
<feature type="transmembrane region" description="Helical" evidence="5">
    <location>
        <begin position="302"/>
        <end position="322"/>
    </location>
</feature>
<accession>A0A543B2L8</accession>
<dbReference type="InterPro" id="IPR011701">
    <property type="entry name" value="MFS"/>
</dbReference>
<dbReference type="SUPFAM" id="SSF103473">
    <property type="entry name" value="MFS general substrate transporter"/>
    <property type="match status" value="1"/>
</dbReference>
<dbReference type="InterPro" id="IPR020846">
    <property type="entry name" value="MFS_dom"/>
</dbReference>
<dbReference type="InterPro" id="IPR036259">
    <property type="entry name" value="MFS_trans_sf"/>
</dbReference>
<evidence type="ECO:0000256" key="2">
    <source>
        <dbReference type="ARBA" id="ARBA00022692"/>
    </source>
</evidence>
<dbReference type="GO" id="GO:0005886">
    <property type="term" value="C:plasma membrane"/>
    <property type="evidence" value="ECO:0007669"/>
    <property type="project" value="UniProtKB-SubCell"/>
</dbReference>
<evidence type="ECO:0000313" key="8">
    <source>
        <dbReference type="Proteomes" id="UP000317043"/>
    </source>
</evidence>
<feature type="transmembrane region" description="Helical" evidence="5">
    <location>
        <begin position="328"/>
        <end position="344"/>
    </location>
</feature>
<dbReference type="RefSeq" id="WP_142044098.1">
    <property type="nucleotide sequence ID" value="NZ_JBHTGS010000002.1"/>
</dbReference>
<feature type="transmembrane region" description="Helical" evidence="5">
    <location>
        <begin position="74"/>
        <end position="92"/>
    </location>
</feature>
<dbReference type="GO" id="GO:0022857">
    <property type="term" value="F:transmembrane transporter activity"/>
    <property type="evidence" value="ECO:0007669"/>
    <property type="project" value="InterPro"/>
</dbReference>
<evidence type="ECO:0000259" key="6">
    <source>
        <dbReference type="PROSITE" id="PS50850"/>
    </source>
</evidence>
<evidence type="ECO:0000313" key="7">
    <source>
        <dbReference type="EMBL" id="TQL79068.1"/>
    </source>
</evidence>
<dbReference type="InParanoid" id="A0A543B2L8"/>
<dbReference type="PROSITE" id="PS50850">
    <property type="entry name" value="MFS"/>
    <property type="match status" value="1"/>
</dbReference>
<dbReference type="Pfam" id="PF07690">
    <property type="entry name" value="MFS_1"/>
    <property type="match status" value="1"/>
</dbReference>
<feature type="transmembrane region" description="Helical" evidence="5">
    <location>
        <begin position="12"/>
        <end position="36"/>
    </location>
</feature>
<dbReference type="InterPro" id="IPR005829">
    <property type="entry name" value="Sugar_transporter_CS"/>
</dbReference>
<dbReference type="PANTHER" id="PTHR23530:SF1">
    <property type="entry name" value="PERMEASE, MAJOR FACILITATOR SUPERFAMILY-RELATED"/>
    <property type="match status" value="1"/>
</dbReference>
<protein>
    <submittedName>
        <fullName evidence="7">MFS transporter</fullName>
    </submittedName>
</protein>
<feature type="transmembrane region" description="Helical" evidence="5">
    <location>
        <begin position="365"/>
        <end position="388"/>
    </location>
</feature>
<feature type="transmembrane region" description="Helical" evidence="5">
    <location>
        <begin position="42"/>
        <end position="62"/>
    </location>
</feature>
<keyword evidence="2 5" id="KW-0812">Transmembrane</keyword>
<reference evidence="7 8" key="1">
    <citation type="submission" date="2019-06" db="EMBL/GenBank/DDBJ databases">
        <title>Sequencing the genomes of 1000 actinobacteria strains.</title>
        <authorList>
            <person name="Klenk H.-P."/>
        </authorList>
    </citation>
    <scope>NUCLEOTIDE SEQUENCE [LARGE SCALE GENOMIC DNA]</scope>
    <source>
        <strain evidence="7 8">DSM 45928</strain>
    </source>
</reference>
<gene>
    <name evidence="7" type="ORF">FB566_4669</name>
</gene>